<dbReference type="InterPro" id="IPR003597">
    <property type="entry name" value="Ig_C1-set"/>
</dbReference>
<dbReference type="Xenbase" id="XB-GENE-5846709">
    <property type="gene designation" value="XB5846708 [provisional]"/>
</dbReference>
<feature type="domain" description="Ig-like" evidence="5">
    <location>
        <begin position="1506"/>
        <end position="1544"/>
    </location>
</feature>
<dbReference type="InterPro" id="IPR003006">
    <property type="entry name" value="Ig/MHC_CS"/>
</dbReference>
<feature type="domain" description="Ig-like" evidence="5">
    <location>
        <begin position="435"/>
        <end position="556"/>
    </location>
</feature>
<dbReference type="SMART" id="SM00407">
    <property type="entry name" value="IGc1"/>
    <property type="match status" value="6"/>
</dbReference>
<proteinExistence type="predicted"/>
<dbReference type="InParanoid" id="A0A6I8PZU8"/>
<dbReference type="Bgee" id="ENSXETG00000022477">
    <property type="expression patterns" value="Expressed in skeletal muscle tissue and 12 other cell types or tissues"/>
</dbReference>
<evidence type="ECO:0000256" key="4">
    <source>
        <dbReference type="SAM" id="SignalP"/>
    </source>
</evidence>
<dbReference type="InterPro" id="IPR007110">
    <property type="entry name" value="Ig-like_dom"/>
</dbReference>
<feature type="domain" description="Ig-like" evidence="5">
    <location>
        <begin position="985"/>
        <end position="1082"/>
    </location>
</feature>
<dbReference type="CDD" id="cd00098">
    <property type="entry name" value="IgC1"/>
    <property type="match status" value="5"/>
</dbReference>
<dbReference type="InterPro" id="IPR013106">
    <property type="entry name" value="Ig_V-set"/>
</dbReference>
<name>A0A6I8PZU8_XENTR</name>
<dbReference type="Ensembl" id="ENSXETT00000102718">
    <property type="protein sequence ID" value="ENSXETP00000065943"/>
    <property type="gene ID" value="ENSXETG00000022477"/>
</dbReference>
<evidence type="ECO:0000256" key="1">
    <source>
        <dbReference type="ARBA" id="ARBA00023319"/>
    </source>
</evidence>
<feature type="domain" description="Ig-like" evidence="5">
    <location>
        <begin position="1834"/>
        <end position="1871"/>
    </location>
</feature>
<feature type="transmembrane region" description="Helical" evidence="3">
    <location>
        <begin position="253"/>
        <end position="275"/>
    </location>
</feature>
<feature type="region of interest" description="Disordered" evidence="2">
    <location>
        <begin position="1802"/>
        <end position="1834"/>
    </location>
</feature>
<sequence>MGPPSLSWFLLISLSLTGTGSLRVEMGAEPVKSLRNEEAFIPCSVTDWGPGDISPPKLSVEWTQKTLNGSKGPVYLYMSGTHTPTRPGSYISDRDLITGNVGLHLPRVQFTDEGEYTCTVIYTPNKAVGESVLQVSAPPAPSLTPTDITMEPGTEATVTCEANEFYPKDITFQWIKYPRGSGNVPLQKGVSYTHPIDNEDGTFNQSSFLRINPTLEDNGNVYSCNVSHRSMGTDLQLCLTLSVTEPDTPKSQITAAVVGAAIAVALVALSIYLYIMFWRKEPPKLSPITGAEHLVHMNEATLSCPISGFRPKPIDIRVYLRRKEGEEMEIYPWKSEPQTGSSAPRNHGNNSAEMVQLLHKGDVDNLPPTQRPLKINVFPDIKSSKRGISNCQCTIHITPDIEEDDGAELTVRVTHSALKGPISVSCRLEVRGVKPKLSKIVFPLRILHEEPVTLTCPINGFKPKPLSVTWLKVDPLGQETELLSWDRGTTDICDPQYSHQLAENERKWEKEEDDDRINYFLSNVTLLPTVRGDHGAQYVCRTHHYATGERAEKRMEMQVLAAPELGPIQKSPEILYVGEEMTLSCRIHSFHPEILGVCWYKGDELLASSTDQAHRGANHLLDCTSRATYRPSVRDIGKSFRCEVSHESLQHPKCVSWELKHLISEPRVSAIKCHPEVPECNQPATLSCAIENYYPKVLTIQWYRGLKVISIDNDPKAAEEDQESGLFSRTSEIQIIPTINDHGTEFYLKITHGMKNFEKNFPMKLRGLPDVKDITCNKYPPKYGEELTLSCEVIGCSARDITAKWREGNNPIKREMEAKTQIDRDSVTFLLTLTPTAEHHGKLFTCLIKHKDLPQPIRKIICLKLLDALGVKTSDVPIKSQRNQEAFIPCTVTDYGAGRVDPKLLSVEWKLKPLNGSEEQVYLYVSGTPTPTRPGSYISRDLITGNVGLHLPRVQFTDEGEYTCTVIYTPNKAVGHSVLQVSVQPTVSLQYTDLSILLETEKTVQCTIGGFYPKDIKIKWVKRLSETNCISLDKESCTGETSGNEDGTFNVTSHLTIKPSLEDDGRRYLCVIEHRSLDTELKLGFTLSVTEPPPEDKTTAPVVITVCVLLITLGLCYFLYLKFLKKEPPKLSPITGAEHLVHMNEATLSCQISGFRPKPIRITLCLQRKGGEVMEIYSWDSEAQTDHSIKRKELSVPIELEREGLVGNGETNLPPTQRALRVEMVPLIKTSKKHISNCQCTIRITPDIEEDDGAELTVRVTHSALRGPISVSCRLKVNGVPPTISDIVPPLRILNEEPVTLTCPINGFKPKPLSVTWLKVDSGGRETELLSWDRGSTDIRDPKYSHQMLETEHGEHSNAFISVLAMKPTVKEDHGAKYICRTYHYATGSRADKTMEMLVSAAPELGPIQKSPEILYVGEEMTLSCRIHSFHPEPLGVRWYKGDEFLASSTDQAHRGDSHLLDCTSRATYRPSVRDIGKSFRCEVSHESLQHPKCVSWELKHLVSEPRVSAIKCHPEAPECNQPATLSCAIENYYPKDLKIRWYRGLEVISSHNDTETKEDPPGSGLFSKMTEIHLTPTLSDHGTEFHMEIIHNMKITKKTFCLQFKGFPEVKDITCNKYPPKYGEALTLSCEVIGCSARDITAEWREGNNPIRGQMRAEPQTDRDSVTFLLTLTPTAEHYGKLLTCLIKHKDLPQPIKKNISLKLPDVPPTLSEITASPGEPIINRETTLSVTISGFSQKNLQVRWYNSFMPLTANIQTTEPRIGGDRLYCCTSSVTYTPKTSDTGMSIRCEVIANRETRERRYQLPIASGDEGDGRNQPKAASGDQLDGRNQPEIGEIECVTPPSPREGEAVTLQCIIRGQDVEHGDFSWSDGMFPIDESQIDNSNLPDGSGCISRVTFTPDDGQIRFEATFNLVTTERTYQLPWV</sequence>
<dbReference type="PANTHER" id="PTHR23411">
    <property type="entry name" value="TAPASIN"/>
    <property type="match status" value="1"/>
</dbReference>
<feature type="domain" description="Ig-like" evidence="5">
    <location>
        <begin position="1403"/>
        <end position="1496"/>
    </location>
</feature>
<dbReference type="InterPro" id="IPR050380">
    <property type="entry name" value="Immune_Resp_Modulators"/>
</dbReference>
<protein>
    <submittedName>
        <fullName evidence="6">Uncharacterized XB5846708</fullName>
    </submittedName>
</protein>
<dbReference type="SMART" id="SM00409">
    <property type="entry name" value="IG"/>
    <property type="match status" value="7"/>
</dbReference>
<reference evidence="6" key="1">
    <citation type="journal article" date="2010" name="Science">
        <title>The genome of the Western clawed frog Xenopus tropicalis.</title>
        <authorList>
            <person name="Hellsten U."/>
            <person name="Harland R.M."/>
            <person name="Gilchrist M.J."/>
            <person name="Hendrix D."/>
            <person name="Jurka J."/>
            <person name="Kapitonov V."/>
            <person name="Ovcharenko I."/>
            <person name="Putnam N.H."/>
            <person name="Shu S."/>
            <person name="Taher L."/>
            <person name="Blitz I.L."/>
            <person name="Blumberg B."/>
            <person name="Dichmann D.S."/>
            <person name="Dubchak I."/>
            <person name="Amaya E."/>
            <person name="Detter J.C."/>
            <person name="Fletcher R."/>
            <person name="Gerhard D.S."/>
            <person name="Goodstein D."/>
            <person name="Graves T."/>
            <person name="Grigoriev I.V."/>
            <person name="Grimwood J."/>
            <person name="Kawashima T."/>
            <person name="Lindquist E."/>
            <person name="Lucas S.M."/>
            <person name="Mead P.E."/>
            <person name="Mitros T."/>
            <person name="Ogino H."/>
            <person name="Ohta Y."/>
            <person name="Poliakov A.V."/>
            <person name="Pollet N."/>
            <person name="Robert J."/>
            <person name="Salamov A."/>
            <person name="Sater A.K."/>
            <person name="Schmutz J."/>
            <person name="Terry A."/>
            <person name="Vize P.D."/>
            <person name="Warren W.C."/>
            <person name="Wells D."/>
            <person name="Wills A."/>
            <person name="Wilson R.K."/>
            <person name="Zimmerman L.B."/>
            <person name="Zorn A.M."/>
            <person name="Grainger R."/>
            <person name="Grammer T."/>
            <person name="Khokha M.K."/>
            <person name="Richardson P.M."/>
            <person name="Rokhsar D.S."/>
        </authorList>
    </citation>
    <scope>NUCLEOTIDE SEQUENCE [LARGE SCALE GENOMIC DNA]</scope>
    <source>
        <strain evidence="6">Nigerian</strain>
    </source>
</reference>
<dbReference type="InterPro" id="IPR013783">
    <property type="entry name" value="Ig-like_fold"/>
</dbReference>
<feature type="signal peptide" evidence="4">
    <location>
        <begin position="1"/>
        <end position="21"/>
    </location>
</feature>
<feature type="domain" description="Ig-like" evidence="5">
    <location>
        <begin position="769"/>
        <end position="858"/>
    </location>
</feature>
<dbReference type="Pfam" id="PF07654">
    <property type="entry name" value="C1-set"/>
    <property type="match status" value="7"/>
</dbReference>
<feature type="domain" description="Ig-like" evidence="5">
    <location>
        <begin position="1609"/>
        <end position="1702"/>
    </location>
</feature>
<keyword evidence="1" id="KW-0393">Immunoglobulin domain</keyword>
<feature type="domain" description="Ig-like" evidence="5">
    <location>
        <begin position="1706"/>
        <end position="1807"/>
    </location>
</feature>
<keyword evidence="4" id="KW-0732">Signal</keyword>
<dbReference type="Gene3D" id="2.60.40.10">
    <property type="entry name" value="Immunoglobulins"/>
    <property type="match status" value="15"/>
</dbReference>
<evidence type="ECO:0000256" key="2">
    <source>
        <dbReference type="SAM" id="MobiDB-lite"/>
    </source>
</evidence>
<dbReference type="GeneTree" id="ENSGT00940000156093"/>
<feature type="domain" description="Ig-like" evidence="5">
    <location>
        <begin position="1282"/>
        <end position="1396"/>
    </location>
</feature>
<dbReference type="Pfam" id="PF07686">
    <property type="entry name" value="V-set"/>
    <property type="match status" value="1"/>
</dbReference>
<feature type="domain" description="Ig-like" evidence="5">
    <location>
        <begin position="139"/>
        <end position="240"/>
    </location>
</feature>
<feature type="chain" id="PRO_5030155124" evidence="4">
    <location>
        <begin position="22"/>
        <end position="1927"/>
    </location>
</feature>
<dbReference type="InterPro" id="IPR036179">
    <property type="entry name" value="Ig-like_dom_sf"/>
</dbReference>
<evidence type="ECO:0000259" key="5">
    <source>
        <dbReference type="PROSITE" id="PS50835"/>
    </source>
</evidence>
<keyword evidence="3" id="KW-0812">Transmembrane</keyword>
<accession>A0A6I8PZU8</accession>
<dbReference type="InterPro" id="IPR003599">
    <property type="entry name" value="Ig_sub"/>
</dbReference>
<feature type="domain" description="Ig-like" evidence="5">
    <location>
        <begin position="4"/>
        <end position="136"/>
    </location>
</feature>
<keyword evidence="3" id="KW-1133">Transmembrane helix</keyword>
<dbReference type="PROSITE" id="PS50835">
    <property type="entry name" value="IG_LIKE"/>
    <property type="match status" value="14"/>
</dbReference>
<organism evidence="6">
    <name type="scientific">Xenopus tropicalis</name>
    <name type="common">Western clawed frog</name>
    <name type="synonym">Silurana tropicalis</name>
    <dbReference type="NCBI Taxonomy" id="8364"/>
    <lineage>
        <taxon>Eukaryota</taxon>
        <taxon>Metazoa</taxon>
        <taxon>Chordata</taxon>
        <taxon>Craniata</taxon>
        <taxon>Vertebrata</taxon>
        <taxon>Euteleostomi</taxon>
        <taxon>Amphibia</taxon>
        <taxon>Batrachia</taxon>
        <taxon>Anura</taxon>
        <taxon>Pipoidea</taxon>
        <taxon>Pipidae</taxon>
        <taxon>Xenopodinae</taxon>
        <taxon>Xenopus</taxon>
        <taxon>Silurana</taxon>
    </lineage>
</organism>
<dbReference type="SUPFAM" id="SSF48726">
    <property type="entry name" value="Immunoglobulin"/>
    <property type="match status" value="14"/>
</dbReference>
<gene>
    <name evidence="6" type="primary">XB5846708 [provisional]</name>
</gene>
<feature type="domain" description="Ig-like" evidence="5">
    <location>
        <begin position="563"/>
        <end position="656"/>
    </location>
</feature>
<keyword evidence="3" id="KW-0472">Membrane</keyword>
<dbReference type="PROSITE" id="PS00290">
    <property type="entry name" value="IG_MHC"/>
    <property type="match status" value="2"/>
</dbReference>
<reference evidence="6" key="2">
    <citation type="submission" date="2020-05" db="UniProtKB">
        <authorList>
            <consortium name="Ensembl"/>
        </authorList>
    </citation>
    <scope>IDENTIFICATION</scope>
</reference>
<evidence type="ECO:0000313" key="6">
    <source>
        <dbReference type="Ensembl" id="ENSXETP00000065943"/>
    </source>
</evidence>
<feature type="domain" description="Ig-like" evidence="5">
    <location>
        <begin position="666"/>
        <end position="704"/>
    </location>
</feature>
<evidence type="ECO:0000256" key="3">
    <source>
        <dbReference type="SAM" id="Phobius"/>
    </source>
</evidence>
<feature type="domain" description="Ig-like" evidence="5">
    <location>
        <begin position="888"/>
        <end position="982"/>
    </location>
</feature>